<evidence type="ECO:0000256" key="5">
    <source>
        <dbReference type="ARBA" id="ARBA00022553"/>
    </source>
</evidence>
<dbReference type="SUPFAM" id="SSF47384">
    <property type="entry name" value="Homodimeric domain of signal transducing histidine kinase"/>
    <property type="match status" value="1"/>
</dbReference>
<evidence type="ECO:0000256" key="9">
    <source>
        <dbReference type="ARBA" id="ARBA00022777"/>
    </source>
</evidence>
<dbReference type="Gene3D" id="3.30.565.10">
    <property type="entry name" value="Histidine kinase-like ATPase, C-terminal domain"/>
    <property type="match status" value="1"/>
</dbReference>
<proteinExistence type="predicted"/>
<evidence type="ECO:0000313" key="16">
    <source>
        <dbReference type="EMBL" id="RWX57596.1"/>
    </source>
</evidence>
<keyword evidence="8" id="KW-0547">Nucleotide-binding</keyword>
<dbReference type="CDD" id="cd00082">
    <property type="entry name" value="HisKA"/>
    <property type="match status" value="1"/>
</dbReference>
<dbReference type="PROSITE" id="PS50109">
    <property type="entry name" value="HIS_KIN"/>
    <property type="match status" value="1"/>
</dbReference>
<dbReference type="EMBL" id="RJLM01000001">
    <property type="protein sequence ID" value="RWX57596.1"/>
    <property type="molecule type" value="Genomic_DNA"/>
</dbReference>
<dbReference type="GO" id="GO:0005524">
    <property type="term" value="F:ATP binding"/>
    <property type="evidence" value="ECO:0007669"/>
    <property type="project" value="UniProtKB-KW"/>
</dbReference>
<gene>
    <name evidence="16" type="ORF">EDI28_06160</name>
</gene>
<organism evidence="16 17">
    <name type="scientific">Photobacterium chitinilyticum</name>
    <dbReference type="NCBI Taxonomy" id="2485123"/>
    <lineage>
        <taxon>Bacteria</taxon>
        <taxon>Pseudomonadati</taxon>
        <taxon>Pseudomonadota</taxon>
        <taxon>Gammaproteobacteria</taxon>
        <taxon>Vibrionales</taxon>
        <taxon>Vibrionaceae</taxon>
        <taxon>Photobacterium</taxon>
    </lineage>
</organism>
<dbReference type="GO" id="GO:0005886">
    <property type="term" value="C:plasma membrane"/>
    <property type="evidence" value="ECO:0007669"/>
    <property type="project" value="UniProtKB-SubCell"/>
</dbReference>
<name>A0A3S3QS87_9GAMM</name>
<evidence type="ECO:0000256" key="11">
    <source>
        <dbReference type="ARBA" id="ARBA00022989"/>
    </source>
</evidence>
<evidence type="ECO:0000256" key="7">
    <source>
        <dbReference type="ARBA" id="ARBA00022692"/>
    </source>
</evidence>
<dbReference type="Proteomes" id="UP000287563">
    <property type="component" value="Unassembled WGS sequence"/>
</dbReference>
<reference evidence="16 17" key="1">
    <citation type="submission" date="2018-11" db="EMBL/GenBank/DDBJ databases">
        <title>Photobacterium sp. BEI247 sp. nov., a marine bacterium isolated from Yongle Blue Hole in the South China Sea.</title>
        <authorList>
            <person name="Wang X."/>
        </authorList>
    </citation>
    <scope>NUCLEOTIDE SEQUENCE [LARGE SCALE GENOMIC DNA]</scope>
    <source>
        <strain evidence="17">BEI247</strain>
    </source>
</reference>
<evidence type="ECO:0000256" key="14">
    <source>
        <dbReference type="SAM" id="Phobius"/>
    </source>
</evidence>
<evidence type="ECO:0000313" key="17">
    <source>
        <dbReference type="Proteomes" id="UP000287563"/>
    </source>
</evidence>
<keyword evidence="4" id="KW-1003">Cell membrane</keyword>
<dbReference type="AlphaFoldDB" id="A0A3S3QS87"/>
<dbReference type="PANTHER" id="PTHR45528">
    <property type="entry name" value="SENSOR HISTIDINE KINASE CPXA"/>
    <property type="match status" value="1"/>
</dbReference>
<comment type="caution">
    <text evidence="16">The sequence shown here is derived from an EMBL/GenBank/DDBJ whole genome shotgun (WGS) entry which is preliminary data.</text>
</comment>
<keyword evidence="6" id="KW-0808">Transferase</keyword>
<dbReference type="RefSeq" id="WP_128782903.1">
    <property type="nucleotide sequence ID" value="NZ_RJLM01000001.1"/>
</dbReference>
<dbReference type="InterPro" id="IPR036097">
    <property type="entry name" value="HisK_dim/P_sf"/>
</dbReference>
<evidence type="ECO:0000256" key="3">
    <source>
        <dbReference type="ARBA" id="ARBA00012438"/>
    </source>
</evidence>
<accession>A0A3S3QS87</accession>
<evidence type="ECO:0000256" key="6">
    <source>
        <dbReference type="ARBA" id="ARBA00022679"/>
    </source>
</evidence>
<dbReference type="InterPro" id="IPR005467">
    <property type="entry name" value="His_kinase_dom"/>
</dbReference>
<comment type="catalytic activity">
    <reaction evidence="1">
        <text>ATP + protein L-histidine = ADP + protein N-phospho-L-histidine.</text>
        <dbReference type="EC" id="2.7.13.3"/>
    </reaction>
</comment>
<dbReference type="SUPFAM" id="SSF55874">
    <property type="entry name" value="ATPase domain of HSP90 chaperone/DNA topoisomerase II/histidine kinase"/>
    <property type="match status" value="1"/>
</dbReference>
<feature type="transmembrane region" description="Helical" evidence="14">
    <location>
        <begin position="138"/>
        <end position="158"/>
    </location>
</feature>
<dbReference type="GO" id="GO:0000155">
    <property type="term" value="F:phosphorelay sensor kinase activity"/>
    <property type="evidence" value="ECO:0007669"/>
    <property type="project" value="InterPro"/>
</dbReference>
<evidence type="ECO:0000256" key="2">
    <source>
        <dbReference type="ARBA" id="ARBA00004651"/>
    </source>
</evidence>
<evidence type="ECO:0000256" key="10">
    <source>
        <dbReference type="ARBA" id="ARBA00022840"/>
    </source>
</evidence>
<feature type="domain" description="Histidine kinase" evidence="15">
    <location>
        <begin position="223"/>
        <end position="395"/>
    </location>
</feature>
<evidence type="ECO:0000256" key="1">
    <source>
        <dbReference type="ARBA" id="ARBA00000085"/>
    </source>
</evidence>
<dbReference type="PANTHER" id="PTHR45528:SF1">
    <property type="entry name" value="SENSOR HISTIDINE KINASE CPXA"/>
    <property type="match status" value="1"/>
</dbReference>
<evidence type="ECO:0000256" key="4">
    <source>
        <dbReference type="ARBA" id="ARBA00022475"/>
    </source>
</evidence>
<dbReference type="InterPro" id="IPR003661">
    <property type="entry name" value="HisK_dim/P_dom"/>
</dbReference>
<keyword evidence="13 14" id="KW-0472">Membrane</keyword>
<evidence type="ECO:0000259" key="15">
    <source>
        <dbReference type="PROSITE" id="PS50109"/>
    </source>
</evidence>
<dbReference type="InterPro" id="IPR036890">
    <property type="entry name" value="HATPase_C_sf"/>
</dbReference>
<evidence type="ECO:0000256" key="8">
    <source>
        <dbReference type="ARBA" id="ARBA00022741"/>
    </source>
</evidence>
<keyword evidence="12" id="KW-0902">Two-component regulatory system</keyword>
<keyword evidence="9 16" id="KW-0418">Kinase</keyword>
<dbReference type="OrthoDB" id="9121563at2"/>
<keyword evidence="17" id="KW-1185">Reference proteome</keyword>
<dbReference type="Gene3D" id="1.10.287.130">
    <property type="match status" value="1"/>
</dbReference>
<comment type="subcellular location">
    <subcellularLocation>
        <location evidence="2">Cell membrane</location>
        <topology evidence="2">Multi-pass membrane protein</topology>
    </subcellularLocation>
</comment>
<feature type="transmembrane region" description="Helical" evidence="14">
    <location>
        <begin position="12"/>
        <end position="33"/>
    </location>
</feature>
<keyword evidence="11 14" id="KW-1133">Transmembrane helix</keyword>
<keyword evidence="10" id="KW-0067">ATP-binding</keyword>
<evidence type="ECO:0000256" key="12">
    <source>
        <dbReference type="ARBA" id="ARBA00023012"/>
    </source>
</evidence>
<dbReference type="InterPro" id="IPR050398">
    <property type="entry name" value="HssS/ArlS-like"/>
</dbReference>
<keyword evidence="5" id="KW-0597">Phosphoprotein</keyword>
<keyword evidence="7 14" id="KW-0812">Transmembrane</keyword>
<protein>
    <recommendedName>
        <fullName evidence="3">histidine kinase</fullName>
        <ecNumber evidence="3">2.7.13.3</ecNumber>
    </recommendedName>
</protein>
<evidence type="ECO:0000256" key="13">
    <source>
        <dbReference type="ARBA" id="ARBA00023136"/>
    </source>
</evidence>
<dbReference type="EC" id="2.7.13.3" evidence="3"/>
<sequence length="422" mass="48374">MLNRSISRYISLQIALLVSAILLVFYYMITVVYDWGLDDSVHYFMVLEAECYIEHGTPAASNASITVYPTYDALPQPIQQAFGNQTWKEKELYYQSQDDQFFYLMPYYNSSEDQLLFILHTDYEDHDNEMVGLSIGEIASLLALAIVVLSIGVIRNLGWSVIKPIKALHEWNHQISSQSKTTKSVDPIPDFRFNELNEAAEQIRHSITEINQRNDKEKQFLRVLSHELRTPLAITKASLELIHKTKSQLDPKLANKLNKIERANTNMCATSEVLLWLWSDDFAPFNTQRLNLNEIIQLEIENNLYLAANKDVTFSLFEHEEFIEANPVLVQIVVRNLIRNALQYSTDGKIRIDFQPKTGLTVSNPVAKQANPENGVGDYGYGIGLYLISTLCEKMKWECVTQQDTEQFQIRISKIGNNTTNC</sequence>
<dbReference type="Pfam" id="PF00512">
    <property type="entry name" value="HisKA"/>
    <property type="match status" value="1"/>
</dbReference>